<evidence type="ECO:0000313" key="3">
    <source>
        <dbReference type="Proteomes" id="UP000762676"/>
    </source>
</evidence>
<dbReference type="AlphaFoldDB" id="A0AAV4J7W7"/>
<keyword evidence="3" id="KW-1185">Reference proteome</keyword>
<dbReference type="Proteomes" id="UP000762676">
    <property type="component" value="Unassembled WGS sequence"/>
</dbReference>
<dbReference type="EMBL" id="BMAT01013652">
    <property type="protein sequence ID" value="GFS17426.1"/>
    <property type="molecule type" value="Genomic_DNA"/>
</dbReference>
<protein>
    <submittedName>
        <fullName evidence="2">Uncharacterized protein</fullName>
    </submittedName>
</protein>
<sequence length="129" mass="14423">MGKVKRIMTDDATEVTLKTYRSIHPQSSSIHWRTKPIAEEIQDGARQPIVSCKTLVTYGFFTSYVIVVGEQGLNFCISPRPPHAEKSQSSSVSFSHAGSSSSSQQSNKNIASLKFDSLMNIRNFYLRLH</sequence>
<comment type="caution">
    <text evidence="2">The sequence shown here is derived from an EMBL/GenBank/DDBJ whole genome shotgun (WGS) entry which is preliminary data.</text>
</comment>
<accession>A0AAV4J7W7</accession>
<gene>
    <name evidence="2" type="ORF">ElyMa_006822000</name>
</gene>
<name>A0AAV4J7W7_9GAST</name>
<feature type="region of interest" description="Disordered" evidence="1">
    <location>
        <begin position="79"/>
        <end position="107"/>
    </location>
</feature>
<proteinExistence type="predicted"/>
<evidence type="ECO:0000313" key="2">
    <source>
        <dbReference type="EMBL" id="GFS17426.1"/>
    </source>
</evidence>
<organism evidence="2 3">
    <name type="scientific">Elysia marginata</name>
    <dbReference type="NCBI Taxonomy" id="1093978"/>
    <lineage>
        <taxon>Eukaryota</taxon>
        <taxon>Metazoa</taxon>
        <taxon>Spiralia</taxon>
        <taxon>Lophotrochozoa</taxon>
        <taxon>Mollusca</taxon>
        <taxon>Gastropoda</taxon>
        <taxon>Heterobranchia</taxon>
        <taxon>Euthyneura</taxon>
        <taxon>Panpulmonata</taxon>
        <taxon>Sacoglossa</taxon>
        <taxon>Placobranchoidea</taxon>
        <taxon>Plakobranchidae</taxon>
        <taxon>Elysia</taxon>
    </lineage>
</organism>
<reference evidence="2 3" key="1">
    <citation type="journal article" date="2021" name="Elife">
        <title>Chloroplast acquisition without the gene transfer in kleptoplastic sea slugs, Plakobranchus ocellatus.</title>
        <authorList>
            <person name="Maeda T."/>
            <person name="Takahashi S."/>
            <person name="Yoshida T."/>
            <person name="Shimamura S."/>
            <person name="Takaki Y."/>
            <person name="Nagai Y."/>
            <person name="Toyoda A."/>
            <person name="Suzuki Y."/>
            <person name="Arimoto A."/>
            <person name="Ishii H."/>
            <person name="Satoh N."/>
            <person name="Nishiyama T."/>
            <person name="Hasebe M."/>
            <person name="Maruyama T."/>
            <person name="Minagawa J."/>
            <person name="Obokata J."/>
            <person name="Shigenobu S."/>
        </authorList>
    </citation>
    <scope>NUCLEOTIDE SEQUENCE [LARGE SCALE GENOMIC DNA]</scope>
</reference>
<evidence type="ECO:0000256" key="1">
    <source>
        <dbReference type="SAM" id="MobiDB-lite"/>
    </source>
</evidence>
<feature type="compositionally biased region" description="Low complexity" evidence="1">
    <location>
        <begin position="87"/>
        <end position="106"/>
    </location>
</feature>